<feature type="domain" description="CoA carboxyltransferase N-terminal" evidence="1">
    <location>
        <begin position="1"/>
        <end position="204"/>
    </location>
</feature>
<reference evidence="3 4" key="1">
    <citation type="submission" date="2016-09" db="EMBL/GenBank/DDBJ databases">
        <title>Desulfuribacillus arsenicus sp. nov., an obligately anaerobic, dissimilatory arsenic- and antimonate-reducing bacterium isolated from anoxic sediments.</title>
        <authorList>
            <person name="Abin C.A."/>
            <person name="Hollibaugh J.T."/>
        </authorList>
    </citation>
    <scope>NUCLEOTIDE SEQUENCE [LARGE SCALE GENOMIC DNA]</scope>
    <source>
        <strain evidence="3 4">MLFW-2</strain>
    </source>
</reference>
<dbReference type="InterPro" id="IPR034733">
    <property type="entry name" value="AcCoA_carboxyl_beta"/>
</dbReference>
<evidence type="ECO:0000259" key="2">
    <source>
        <dbReference type="PROSITE" id="PS50989"/>
    </source>
</evidence>
<dbReference type="PROSITE" id="PS50980">
    <property type="entry name" value="COA_CT_NTER"/>
    <property type="match status" value="1"/>
</dbReference>
<dbReference type="OrthoDB" id="9803706at2"/>
<dbReference type="SUPFAM" id="SSF52096">
    <property type="entry name" value="ClpP/crotonase"/>
    <property type="match status" value="2"/>
</dbReference>
<dbReference type="PANTHER" id="PTHR43842">
    <property type="entry name" value="PROPIONYL-COA CARBOXYLASE BETA CHAIN"/>
    <property type="match status" value="1"/>
</dbReference>
<dbReference type="Pfam" id="PF01039">
    <property type="entry name" value="Carboxyl_trans"/>
    <property type="match status" value="1"/>
</dbReference>
<comment type="caution">
    <text evidence="3">The sequence shown here is derived from an EMBL/GenBank/DDBJ whole genome shotgun (WGS) entry which is preliminary data.</text>
</comment>
<gene>
    <name evidence="3" type="ORF">BHU72_14405</name>
</gene>
<dbReference type="InterPro" id="IPR011763">
    <property type="entry name" value="COA_CT_C"/>
</dbReference>
<dbReference type="RefSeq" id="WP_069701539.1">
    <property type="nucleotide sequence ID" value="NZ_MJAT01000007.1"/>
</dbReference>
<dbReference type="AlphaFoldDB" id="A0A1E5L7H4"/>
<keyword evidence="4" id="KW-1185">Reference proteome</keyword>
<dbReference type="GO" id="GO:0004658">
    <property type="term" value="F:propionyl-CoA carboxylase activity"/>
    <property type="evidence" value="ECO:0007669"/>
    <property type="project" value="TreeGrafter"/>
</dbReference>
<proteinExistence type="predicted"/>
<dbReference type="InterPro" id="IPR011762">
    <property type="entry name" value="COA_CT_N"/>
</dbReference>
<dbReference type="Gene3D" id="3.90.226.10">
    <property type="entry name" value="2-enoyl-CoA Hydratase, Chain A, domain 1"/>
    <property type="match status" value="2"/>
</dbReference>
<protein>
    <recommendedName>
        <fullName evidence="5">CoA carboxyltransferase C-terminal domain-containing protein</fullName>
    </recommendedName>
</protein>
<dbReference type="STRING" id="1390249.BHU72_14405"/>
<evidence type="ECO:0000313" key="4">
    <source>
        <dbReference type="Proteomes" id="UP000095255"/>
    </source>
</evidence>
<sequence>MVKQARINQLVDPNSFNPIGQVEGVFAGFGSINGNTVCVFATDGGGIGQRQGQIIAQTIQMATKAGIPIIGLWDSSGILVEEGISGLEGYGQIVQSLTQASGIVPRIMGLLGSSIGTAALIPPLVDYLVAVRGLSKTYCNTPHVTKNLTGEILDVESMANADVQEQILATAHVVTDNESLCFQTIRDLVTYLPSNHLSEAQKVDAMPRIEKFDGQDINDTEQVVRFISDQGSFMPIQYNYGKSMLIGFSRIAGQTIGIVANQSNVNDGLLEIQGVGKAVRFIRFCNAFNIPIVSLVNSQGILPGVSQELGGISKQVAKLVHAYSESTIPKITIISGKALGSSLLAMGSKWVGADLVYAWPKAEIAPANLEAMVSLLYYNQLTSDEDPAKFREEKLDTHREEFATPKGALLKGYIDQVISPEETAIAINNGLYLLQGKRVAKLNRKSSNIPL</sequence>
<dbReference type="EMBL" id="MJAT01000007">
    <property type="protein sequence ID" value="OEH86112.1"/>
    <property type="molecule type" value="Genomic_DNA"/>
</dbReference>
<name>A0A1E5L7H4_9FIRM</name>
<organism evidence="3 4">
    <name type="scientific">Desulfuribacillus stibiiarsenatis</name>
    <dbReference type="NCBI Taxonomy" id="1390249"/>
    <lineage>
        <taxon>Bacteria</taxon>
        <taxon>Bacillati</taxon>
        <taxon>Bacillota</taxon>
        <taxon>Desulfuribacillia</taxon>
        <taxon>Desulfuribacillales</taxon>
        <taxon>Desulfuribacillaceae</taxon>
        <taxon>Desulfuribacillus</taxon>
    </lineage>
</organism>
<feature type="domain" description="CoA carboxyltransferase C-terminal" evidence="2">
    <location>
        <begin position="198"/>
        <end position="451"/>
    </location>
</feature>
<dbReference type="InterPro" id="IPR051047">
    <property type="entry name" value="AccD/PCCB"/>
</dbReference>
<dbReference type="Proteomes" id="UP000095255">
    <property type="component" value="Unassembled WGS sequence"/>
</dbReference>
<evidence type="ECO:0000313" key="3">
    <source>
        <dbReference type="EMBL" id="OEH86112.1"/>
    </source>
</evidence>
<dbReference type="InterPro" id="IPR029045">
    <property type="entry name" value="ClpP/crotonase-like_dom_sf"/>
</dbReference>
<evidence type="ECO:0000259" key="1">
    <source>
        <dbReference type="PROSITE" id="PS50980"/>
    </source>
</evidence>
<evidence type="ECO:0008006" key="5">
    <source>
        <dbReference type="Google" id="ProtNLM"/>
    </source>
</evidence>
<dbReference type="PROSITE" id="PS50989">
    <property type="entry name" value="COA_CT_CTER"/>
    <property type="match status" value="1"/>
</dbReference>
<accession>A0A1E5L7H4</accession>
<dbReference type="PANTHER" id="PTHR43842:SF2">
    <property type="entry name" value="PROPIONYL-COA CARBOXYLASE BETA CHAIN, MITOCHONDRIAL"/>
    <property type="match status" value="1"/>
</dbReference>